<dbReference type="PANTHER" id="PTHR22777">
    <property type="entry name" value="HEMOLYSIN-RELATED"/>
    <property type="match status" value="1"/>
</dbReference>
<dbReference type="PROSITE" id="PS51371">
    <property type="entry name" value="CBS"/>
    <property type="match status" value="2"/>
</dbReference>
<dbReference type="InterPro" id="IPR036318">
    <property type="entry name" value="FAD-bd_PCMH-like_sf"/>
</dbReference>
<evidence type="ECO:0000313" key="7">
    <source>
        <dbReference type="Proteomes" id="UP000284605"/>
    </source>
</evidence>
<dbReference type="PANTHER" id="PTHR22777:SF27">
    <property type="entry name" value="MAGNESIUM AND COBALT EFFLUX PROTEIN CORC"/>
    <property type="match status" value="1"/>
</dbReference>
<evidence type="ECO:0000256" key="4">
    <source>
        <dbReference type="PROSITE-ProRule" id="PRU00703"/>
    </source>
</evidence>
<dbReference type="RefSeq" id="WP_119781567.1">
    <property type="nucleotide sequence ID" value="NZ_QYUK01000011.1"/>
</dbReference>
<comment type="similarity">
    <text evidence="1">Belongs to the UPF0053 family. Hemolysin C subfamily.</text>
</comment>
<dbReference type="EMBL" id="QYUK01000011">
    <property type="protein sequence ID" value="RJF89555.1"/>
    <property type="molecule type" value="Genomic_DNA"/>
</dbReference>
<feature type="domain" description="CBS" evidence="5">
    <location>
        <begin position="141"/>
        <end position="201"/>
    </location>
</feature>
<keyword evidence="7" id="KW-1185">Reference proteome</keyword>
<evidence type="ECO:0000256" key="1">
    <source>
        <dbReference type="ARBA" id="ARBA00006446"/>
    </source>
</evidence>
<keyword evidence="3 4" id="KW-0129">CBS domain</keyword>
<reference evidence="6 7" key="1">
    <citation type="submission" date="2018-09" db="EMBL/GenBank/DDBJ databases">
        <authorList>
            <person name="Zhu H."/>
        </authorList>
    </citation>
    <scope>NUCLEOTIDE SEQUENCE [LARGE SCALE GENOMIC DNA]</scope>
    <source>
        <strain evidence="6 7">K1W22B-8</strain>
    </source>
</reference>
<organism evidence="6 7">
    <name type="scientific">Oleomonas cavernae</name>
    <dbReference type="NCBI Taxonomy" id="2320859"/>
    <lineage>
        <taxon>Bacteria</taxon>
        <taxon>Pseudomonadati</taxon>
        <taxon>Pseudomonadota</taxon>
        <taxon>Alphaproteobacteria</taxon>
        <taxon>Acetobacterales</taxon>
        <taxon>Acetobacteraceae</taxon>
        <taxon>Oleomonas</taxon>
    </lineage>
</organism>
<evidence type="ECO:0000256" key="2">
    <source>
        <dbReference type="ARBA" id="ARBA00022737"/>
    </source>
</evidence>
<evidence type="ECO:0000313" key="6">
    <source>
        <dbReference type="EMBL" id="RJF89555.1"/>
    </source>
</evidence>
<sequence>MSDSGSSSRPPRDANMSGWLNWLKGIARGKPEQSLRESLEDIIDEHEEAAAHAPDQGEREMIRNLLEFGEMSVDDIMVPRADIYAVANTISLDELVATFVECEHSRLVVYSESLDDVIGMVHVKDVLRYWARRDKFQIQAILKPVLFVPPSLSLREVLARIQEEHSHLAIVIDEYGGTDGLLTIEDLVEEIVGDIEDEHDEVEAPMFHIGADGVVDADARTPVEDVEAALETRLALEDLEEDIDTLGGLVVSLAGRVPEAGDRVSHPSGIEFEVVDADPRQLKRLRIHRPEVEAAAAEAG</sequence>
<dbReference type="Proteomes" id="UP000284605">
    <property type="component" value="Unassembled WGS sequence"/>
</dbReference>
<dbReference type="OrthoDB" id="9797674at2"/>
<dbReference type="FunFam" id="3.10.580.10:FF:000002">
    <property type="entry name" value="Magnesium/cobalt efflux protein CorC"/>
    <property type="match status" value="1"/>
</dbReference>
<dbReference type="SUPFAM" id="SSF54631">
    <property type="entry name" value="CBS-domain pair"/>
    <property type="match status" value="1"/>
</dbReference>
<dbReference type="Pfam" id="PF03471">
    <property type="entry name" value="CorC_HlyC"/>
    <property type="match status" value="1"/>
</dbReference>
<keyword evidence="2" id="KW-0677">Repeat</keyword>
<gene>
    <name evidence="6" type="ORF">D3874_23435</name>
</gene>
<dbReference type="InterPro" id="IPR046342">
    <property type="entry name" value="CBS_dom_sf"/>
</dbReference>
<comment type="caution">
    <text evidence="6">The sequence shown here is derived from an EMBL/GenBank/DDBJ whole genome shotgun (WGS) entry which is preliminary data.</text>
</comment>
<dbReference type="InterPro" id="IPR000644">
    <property type="entry name" value="CBS_dom"/>
</dbReference>
<dbReference type="InterPro" id="IPR005170">
    <property type="entry name" value="Transptr-assoc_dom"/>
</dbReference>
<dbReference type="InterPro" id="IPR016169">
    <property type="entry name" value="FAD-bd_PCMH_sub2"/>
</dbReference>
<dbReference type="AlphaFoldDB" id="A0A418WHT0"/>
<dbReference type="GO" id="GO:0005886">
    <property type="term" value="C:plasma membrane"/>
    <property type="evidence" value="ECO:0007669"/>
    <property type="project" value="TreeGrafter"/>
</dbReference>
<feature type="domain" description="CBS" evidence="5">
    <location>
        <begin position="77"/>
        <end position="136"/>
    </location>
</feature>
<dbReference type="Gene3D" id="3.30.465.10">
    <property type="match status" value="1"/>
</dbReference>
<dbReference type="Gene3D" id="3.10.580.10">
    <property type="entry name" value="CBS-domain"/>
    <property type="match status" value="1"/>
</dbReference>
<accession>A0A418WHT0</accession>
<dbReference type="GO" id="GO:0050660">
    <property type="term" value="F:flavin adenine dinucleotide binding"/>
    <property type="evidence" value="ECO:0007669"/>
    <property type="project" value="InterPro"/>
</dbReference>
<dbReference type="Pfam" id="PF00571">
    <property type="entry name" value="CBS"/>
    <property type="match status" value="2"/>
</dbReference>
<proteinExistence type="inferred from homology"/>
<dbReference type="CDD" id="cd04590">
    <property type="entry name" value="CBS_pair_CorC_HlyC_assoc"/>
    <property type="match status" value="1"/>
</dbReference>
<dbReference type="SMART" id="SM01091">
    <property type="entry name" value="CorC_HlyC"/>
    <property type="match status" value="1"/>
</dbReference>
<name>A0A418WHT0_9PROT</name>
<evidence type="ECO:0000256" key="3">
    <source>
        <dbReference type="ARBA" id="ARBA00023122"/>
    </source>
</evidence>
<evidence type="ECO:0000259" key="5">
    <source>
        <dbReference type="PROSITE" id="PS51371"/>
    </source>
</evidence>
<dbReference type="SUPFAM" id="SSF56176">
    <property type="entry name" value="FAD-binding/transporter-associated domain-like"/>
    <property type="match status" value="1"/>
</dbReference>
<dbReference type="InterPro" id="IPR044751">
    <property type="entry name" value="Ion_transp-like_CBS"/>
</dbReference>
<protein>
    <submittedName>
        <fullName evidence="6">HlyC/CorC family transporter</fullName>
    </submittedName>
</protein>